<dbReference type="PANTHER" id="PTHR34914:SF1">
    <property type="entry name" value="LYMPHOCYTE EXPANSION MOLECULE"/>
    <property type="match status" value="1"/>
</dbReference>
<gene>
    <name evidence="1" type="ORF">LOD99_7632</name>
</gene>
<dbReference type="AlphaFoldDB" id="A0AAV7JNM9"/>
<protein>
    <submittedName>
        <fullName evidence="1">Uncharacterized protein</fullName>
    </submittedName>
</protein>
<dbReference type="InterPro" id="IPR010736">
    <property type="entry name" value="SHIPPO-rpt"/>
</dbReference>
<reference evidence="1 2" key="1">
    <citation type="journal article" date="2023" name="BMC Biol.">
        <title>The compact genome of the sponge Oopsacas minuta (Hexactinellida) is lacking key metazoan core genes.</title>
        <authorList>
            <person name="Santini S."/>
            <person name="Schenkelaars Q."/>
            <person name="Jourda C."/>
            <person name="Duchesne M."/>
            <person name="Belahbib H."/>
            <person name="Rocher C."/>
            <person name="Selva M."/>
            <person name="Riesgo A."/>
            <person name="Vervoort M."/>
            <person name="Leys S.P."/>
            <person name="Kodjabachian L."/>
            <person name="Le Bivic A."/>
            <person name="Borchiellini C."/>
            <person name="Claverie J.M."/>
            <person name="Renard E."/>
        </authorList>
    </citation>
    <scope>NUCLEOTIDE SEQUENCE [LARGE SCALE GENOMIC DNA]</scope>
    <source>
        <strain evidence="1">SPO-2</strain>
    </source>
</reference>
<keyword evidence="2" id="KW-1185">Reference proteome</keyword>
<evidence type="ECO:0000313" key="2">
    <source>
        <dbReference type="Proteomes" id="UP001165289"/>
    </source>
</evidence>
<proteinExistence type="predicted"/>
<dbReference type="InterPro" id="IPR033557">
    <property type="entry name" value="CIMAP2"/>
</dbReference>
<dbReference type="Pfam" id="PF07004">
    <property type="entry name" value="SHIPPO-rpt"/>
    <property type="match status" value="1"/>
</dbReference>
<comment type="caution">
    <text evidence="1">The sequence shown here is derived from an EMBL/GenBank/DDBJ whole genome shotgun (WGS) entry which is preliminary data.</text>
</comment>
<dbReference type="PANTHER" id="PTHR34914">
    <property type="entry name" value="LYMPHOCYTE EXPANSION MOLECULE"/>
    <property type="match status" value="1"/>
</dbReference>
<dbReference type="EMBL" id="JAKMXF010000310">
    <property type="protein sequence ID" value="KAI6650582.1"/>
    <property type="molecule type" value="Genomic_DNA"/>
</dbReference>
<dbReference type="Proteomes" id="UP001165289">
    <property type="component" value="Unassembled WGS sequence"/>
</dbReference>
<name>A0AAV7JNM9_9METZ</name>
<accession>A0AAV7JNM9</accession>
<evidence type="ECO:0000313" key="1">
    <source>
        <dbReference type="EMBL" id="KAI6650582.1"/>
    </source>
</evidence>
<sequence length="409" mass="45527">MAEKKFGGAPFGTQTARFDVSGVYPQRKVPGTFTQVPYCKKLTSPNNAKLGPGTYNIGWDSIQSKDPPDIRGMDWKTMYLTEAAAKQPRHSYRDQWNKNHALNESRGPGMYHNQTFIDHMNSRPRSTKGICDTTGPRLLPGNEDLFRNPAPGSYGKDGIPSACTEDRAKQSHGRIGMLNNGGKGRELQLPYGSGLSPALYGIESSINQCIRNKTSKRGPYDLFTGKRTDPVPNGHLAAEQVKWNTLGPGHYSIKSFINEWEDEHMGCKGRFSTLDHFNKQPSERIYCSTISQCPRPLTDPGPTHYTVKMLSRPTSSNKPFFSSTERTDKRFWNDFTQANNDVGAGRYNIDKWSSAQDKNGSVSVFTSKCPRLPTCSDSSRERLLIERITPKSGGSTLNKFVSVPIEAPC</sequence>
<organism evidence="1 2">
    <name type="scientific">Oopsacas minuta</name>
    <dbReference type="NCBI Taxonomy" id="111878"/>
    <lineage>
        <taxon>Eukaryota</taxon>
        <taxon>Metazoa</taxon>
        <taxon>Porifera</taxon>
        <taxon>Hexactinellida</taxon>
        <taxon>Hexasterophora</taxon>
        <taxon>Lyssacinosida</taxon>
        <taxon>Leucopsacidae</taxon>
        <taxon>Oopsacas</taxon>
    </lineage>
</organism>